<dbReference type="GO" id="GO:1990228">
    <property type="term" value="C:sulfurtransferase complex"/>
    <property type="evidence" value="ECO:0007669"/>
    <property type="project" value="TreeGrafter"/>
</dbReference>
<organism evidence="2 3">
    <name type="scientific">Pseudidiomarina donghaiensis</name>
    <dbReference type="NCBI Taxonomy" id="519452"/>
    <lineage>
        <taxon>Bacteria</taxon>
        <taxon>Pseudomonadati</taxon>
        <taxon>Pseudomonadota</taxon>
        <taxon>Gammaproteobacteria</taxon>
        <taxon>Alteromonadales</taxon>
        <taxon>Idiomarinaceae</taxon>
        <taxon>Pseudidiomarina</taxon>
    </lineage>
</organism>
<sequence>MRVARLVLALHAAPAAPAPAQNRSLLAFKYAQAALVSGHQIDMVFFYADAVLHAFTSNETALVDDWVQLSQQHDIPLVICNTVAEQRYSMATDALIPPFQNGGLTEFAMAAAAADRVVQL</sequence>
<dbReference type="GO" id="GO:0002143">
    <property type="term" value="P:tRNA wobble position uridine thiolation"/>
    <property type="evidence" value="ECO:0007669"/>
    <property type="project" value="TreeGrafter"/>
</dbReference>
<dbReference type="OrthoDB" id="9787483at2"/>
<reference evidence="3" key="1">
    <citation type="journal article" date="2018" name="Front. Microbiol.">
        <title>Genome-Based Analysis Reveals the Taxonomy and Diversity of the Family Idiomarinaceae.</title>
        <authorList>
            <person name="Liu Y."/>
            <person name="Lai Q."/>
            <person name="Shao Z."/>
        </authorList>
    </citation>
    <scope>NUCLEOTIDE SEQUENCE [LARGE SCALE GENOMIC DNA]</scope>
    <source>
        <strain evidence="3">908033</strain>
    </source>
</reference>
<dbReference type="Gene3D" id="3.40.1260.10">
    <property type="entry name" value="DsrEFH-like"/>
    <property type="match status" value="1"/>
</dbReference>
<comment type="caution">
    <text evidence="2">The sequence shown here is derived from an EMBL/GenBank/DDBJ whole genome shotgun (WGS) entry which is preliminary data.</text>
</comment>
<protein>
    <submittedName>
        <fullName evidence="2">Sulfurtransferase TusD</fullName>
    </submittedName>
</protein>
<dbReference type="Pfam" id="PF02635">
    <property type="entry name" value="DsrE"/>
    <property type="match status" value="1"/>
</dbReference>
<dbReference type="PANTHER" id="PTHR34874">
    <property type="entry name" value="PROTEIN YCHN"/>
    <property type="match status" value="1"/>
</dbReference>
<keyword evidence="1" id="KW-0732">Signal</keyword>
<dbReference type="InterPro" id="IPR003787">
    <property type="entry name" value="Sulphur_relay_DsrE/F-like"/>
</dbReference>
<dbReference type="GO" id="GO:0016740">
    <property type="term" value="F:transferase activity"/>
    <property type="evidence" value="ECO:0007669"/>
    <property type="project" value="UniProtKB-KW"/>
</dbReference>
<feature type="chain" id="PRO_5019304540" evidence="1">
    <location>
        <begin position="21"/>
        <end position="120"/>
    </location>
</feature>
<dbReference type="EMBL" id="PIPU01000001">
    <property type="protein sequence ID" value="RUO49913.1"/>
    <property type="molecule type" value="Genomic_DNA"/>
</dbReference>
<feature type="signal peptide" evidence="1">
    <location>
        <begin position="1"/>
        <end position="20"/>
    </location>
</feature>
<dbReference type="AlphaFoldDB" id="A0A432XMM9"/>
<dbReference type="SUPFAM" id="SSF75169">
    <property type="entry name" value="DsrEFH-like"/>
    <property type="match status" value="1"/>
</dbReference>
<dbReference type="InterPro" id="IPR027396">
    <property type="entry name" value="DsrEFH-like"/>
</dbReference>
<dbReference type="STRING" id="519452.SAMN04488139_1231"/>
<evidence type="ECO:0000313" key="2">
    <source>
        <dbReference type="EMBL" id="RUO49913.1"/>
    </source>
</evidence>
<gene>
    <name evidence="2" type="ORF">CWE24_05450</name>
</gene>
<dbReference type="Proteomes" id="UP000286985">
    <property type="component" value="Unassembled WGS sequence"/>
</dbReference>
<keyword evidence="2" id="KW-0808">Transferase</keyword>
<dbReference type="PANTHER" id="PTHR34874:SF3">
    <property type="entry name" value="SULFURTRANSFERASE TUSD"/>
    <property type="match status" value="1"/>
</dbReference>
<evidence type="ECO:0000256" key="1">
    <source>
        <dbReference type="SAM" id="SignalP"/>
    </source>
</evidence>
<name>A0A432XMM9_9GAMM</name>
<proteinExistence type="predicted"/>
<accession>A0A432XMM9</accession>
<evidence type="ECO:0000313" key="3">
    <source>
        <dbReference type="Proteomes" id="UP000286985"/>
    </source>
</evidence>
<keyword evidence="3" id="KW-1185">Reference proteome</keyword>
<dbReference type="GO" id="GO:0097163">
    <property type="term" value="F:sulfur carrier activity"/>
    <property type="evidence" value="ECO:0007669"/>
    <property type="project" value="TreeGrafter"/>
</dbReference>